<name>A0A6J7E9K7_9ZZZZ</name>
<dbReference type="Gene3D" id="1.10.1760.20">
    <property type="match status" value="1"/>
</dbReference>
<reference evidence="8" key="1">
    <citation type="submission" date="2020-05" db="EMBL/GenBank/DDBJ databases">
        <authorList>
            <person name="Chiriac C."/>
            <person name="Salcher M."/>
            <person name="Ghai R."/>
            <person name="Kavagutti S V."/>
        </authorList>
    </citation>
    <scope>NUCLEOTIDE SEQUENCE</scope>
</reference>
<evidence type="ECO:0000256" key="3">
    <source>
        <dbReference type="ARBA" id="ARBA00022692"/>
    </source>
</evidence>
<evidence type="ECO:0000256" key="4">
    <source>
        <dbReference type="ARBA" id="ARBA00022960"/>
    </source>
</evidence>
<evidence type="ECO:0000256" key="7">
    <source>
        <dbReference type="SAM" id="Phobius"/>
    </source>
</evidence>
<dbReference type="GO" id="GO:0005886">
    <property type="term" value="C:plasma membrane"/>
    <property type="evidence" value="ECO:0007669"/>
    <property type="project" value="UniProtKB-SubCell"/>
</dbReference>
<proteinExistence type="predicted"/>
<organism evidence="8">
    <name type="scientific">freshwater metagenome</name>
    <dbReference type="NCBI Taxonomy" id="449393"/>
    <lineage>
        <taxon>unclassified sequences</taxon>
        <taxon>metagenomes</taxon>
        <taxon>ecological metagenomes</taxon>
    </lineage>
</organism>
<feature type="transmembrane region" description="Helical" evidence="7">
    <location>
        <begin position="36"/>
        <end position="62"/>
    </location>
</feature>
<protein>
    <submittedName>
        <fullName evidence="8">Unannotated protein</fullName>
    </submittedName>
</protein>
<evidence type="ECO:0000256" key="1">
    <source>
        <dbReference type="ARBA" id="ARBA00004651"/>
    </source>
</evidence>
<dbReference type="EMBL" id="CAFBLW010000042">
    <property type="protein sequence ID" value="CAB4876433.1"/>
    <property type="molecule type" value="Genomic_DNA"/>
</dbReference>
<accession>A0A6J7E9K7</accession>
<evidence type="ECO:0000256" key="5">
    <source>
        <dbReference type="ARBA" id="ARBA00022989"/>
    </source>
</evidence>
<keyword evidence="4" id="KW-0133">Cell shape</keyword>
<feature type="transmembrane region" description="Helical" evidence="7">
    <location>
        <begin position="133"/>
        <end position="156"/>
    </location>
</feature>
<feature type="transmembrane region" description="Helical" evidence="7">
    <location>
        <begin position="6"/>
        <end position="24"/>
    </location>
</feature>
<sequence>MFLRKFAISAPIFVIIYILQEAFVSQLRLTGGGFSLFLIFTLIWCALSEPEVGAMVGFGAGILMDLSESSSGPMGQWTLIMILAGFAIAYLGFGDNNFRSSPISLIVLTVIGVFLARLVYFVVGLMLGNEAGSLQHVLASLIGQSLWALVVAPLLVPIITRVHGLVYESGANL</sequence>
<keyword evidence="3 7" id="KW-0812">Transmembrane</keyword>
<evidence type="ECO:0000256" key="6">
    <source>
        <dbReference type="ARBA" id="ARBA00023136"/>
    </source>
</evidence>
<dbReference type="GO" id="GO:0008360">
    <property type="term" value="P:regulation of cell shape"/>
    <property type="evidence" value="ECO:0007669"/>
    <property type="project" value="UniProtKB-KW"/>
</dbReference>
<dbReference type="InterPro" id="IPR007227">
    <property type="entry name" value="Cell_shape_determining_MreD"/>
</dbReference>
<keyword evidence="2" id="KW-1003">Cell membrane</keyword>
<keyword evidence="5 7" id="KW-1133">Transmembrane helix</keyword>
<gene>
    <name evidence="8" type="ORF">UFOPK3461_00632</name>
</gene>
<dbReference type="NCBIfam" id="TIGR03426">
    <property type="entry name" value="shape_MreD"/>
    <property type="match status" value="1"/>
</dbReference>
<feature type="transmembrane region" description="Helical" evidence="7">
    <location>
        <begin position="105"/>
        <end position="127"/>
    </location>
</feature>
<dbReference type="AlphaFoldDB" id="A0A6J7E9K7"/>
<evidence type="ECO:0000256" key="2">
    <source>
        <dbReference type="ARBA" id="ARBA00022475"/>
    </source>
</evidence>
<feature type="transmembrane region" description="Helical" evidence="7">
    <location>
        <begin position="74"/>
        <end position="93"/>
    </location>
</feature>
<comment type="subcellular location">
    <subcellularLocation>
        <location evidence="1">Cell membrane</location>
        <topology evidence="1">Multi-pass membrane protein</topology>
    </subcellularLocation>
</comment>
<evidence type="ECO:0000313" key="8">
    <source>
        <dbReference type="EMBL" id="CAB4876433.1"/>
    </source>
</evidence>
<keyword evidence="6 7" id="KW-0472">Membrane</keyword>